<dbReference type="PANTHER" id="PTHR11360:SF304">
    <property type="entry name" value="MFS DOMAIN-CONTAINING PROTEIN"/>
    <property type="match status" value="1"/>
</dbReference>
<dbReference type="Gene3D" id="1.20.1250.20">
    <property type="entry name" value="MFS general substrate transporter like domains"/>
    <property type="match status" value="2"/>
</dbReference>
<keyword evidence="1" id="KW-0472">Membrane</keyword>
<dbReference type="Proteomes" id="UP001319921">
    <property type="component" value="Chromosome"/>
</dbReference>
<dbReference type="PROSITE" id="PS50850">
    <property type="entry name" value="MFS"/>
    <property type="match status" value="1"/>
</dbReference>
<keyword evidence="4" id="KW-1185">Reference proteome</keyword>
<keyword evidence="1" id="KW-1133">Transmembrane helix</keyword>
<evidence type="ECO:0000313" key="3">
    <source>
        <dbReference type="EMBL" id="BDB98969.1"/>
    </source>
</evidence>
<dbReference type="SUPFAM" id="SSF103473">
    <property type="entry name" value="MFS general substrate transporter"/>
    <property type="match status" value="1"/>
</dbReference>
<feature type="transmembrane region" description="Helical" evidence="1">
    <location>
        <begin position="200"/>
        <end position="220"/>
    </location>
</feature>
<dbReference type="GeneID" id="68866718"/>
<evidence type="ECO:0000256" key="1">
    <source>
        <dbReference type="SAM" id="Phobius"/>
    </source>
</evidence>
<accession>A0AAQ4CT38</accession>
<feature type="transmembrane region" description="Helical" evidence="1">
    <location>
        <begin position="97"/>
        <end position="120"/>
    </location>
</feature>
<dbReference type="RefSeq" id="WP_229569327.1">
    <property type="nucleotide sequence ID" value="NZ_AP025226.1"/>
</dbReference>
<feature type="transmembrane region" description="Helical" evidence="1">
    <location>
        <begin position="232"/>
        <end position="250"/>
    </location>
</feature>
<feature type="transmembrane region" description="Helical" evidence="1">
    <location>
        <begin position="285"/>
        <end position="307"/>
    </location>
</feature>
<dbReference type="InterPro" id="IPR011701">
    <property type="entry name" value="MFS"/>
</dbReference>
<dbReference type="InterPro" id="IPR036259">
    <property type="entry name" value="MFS_trans_sf"/>
</dbReference>
<organism evidence="3 4">
    <name type="scientific">Saccharolobus caldissimus</name>
    <dbReference type="NCBI Taxonomy" id="1702097"/>
    <lineage>
        <taxon>Archaea</taxon>
        <taxon>Thermoproteota</taxon>
        <taxon>Thermoprotei</taxon>
        <taxon>Sulfolobales</taxon>
        <taxon>Sulfolobaceae</taxon>
        <taxon>Saccharolobus</taxon>
    </lineage>
</organism>
<sequence>MEIKSKFLILGLIIMLFNSIYQYSWNSIAPLLLRTLNVNLTEVELAFTLYVIFSSFSQIIGGYIIDTLGPKLIGVFCSILFSLGFLVPVFIRNILVFYAFWSVGSIAEGILYGVAVNLAIKWYEKSRGFATGLISLGFGIGGAIFNPFISLFKYYFFPFIIIGFLSLIILLIISLNISYPPKDVLKGQNPVTVIKRRDWWVLYFSYVLAIIPLLSFSSSLSFLGSKLPKWELLLAITLFPIMSGVGRPLFGMISDRLNRFNSIILLNTLSLISSMLSLISLPISAILVGLFGGSTLTLYLSFVGDLYGTRFSGTNSGMLYTAKAVAGVLSSTLLGFLILKNIKLAILFIIISPVISILLLTIIKFRYMSN</sequence>
<protein>
    <submittedName>
        <fullName evidence="3">MFS transporter</fullName>
    </submittedName>
</protein>
<dbReference type="GO" id="GO:0022857">
    <property type="term" value="F:transmembrane transporter activity"/>
    <property type="evidence" value="ECO:0007669"/>
    <property type="project" value="InterPro"/>
</dbReference>
<evidence type="ECO:0000259" key="2">
    <source>
        <dbReference type="PROSITE" id="PS50850"/>
    </source>
</evidence>
<dbReference type="PANTHER" id="PTHR11360">
    <property type="entry name" value="MONOCARBOXYLATE TRANSPORTER"/>
    <property type="match status" value="1"/>
</dbReference>
<feature type="transmembrane region" description="Helical" evidence="1">
    <location>
        <begin position="72"/>
        <end position="91"/>
    </location>
</feature>
<gene>
    <name evidence="3" type="ORF">SACC_19860</name>
</gene>
<evidence type="ECO:0000313" key="4">
    <source>
        <dbReference type="Proteomes" id="UP001319921"/>
    </source>
</evidence>
<dbReference type="AlphaFoldDB" id="A0AAQ4CT38"/>
<proteinExistence type="predicted"/>
<reference evidence="3 4" key="1">
    <citation type="journal article" date="2022" name="Microbiol. Resour. Announc.">
        <title>Complete Genome Sequence of the Hyperthermophilic and Acidophilic Archaeon Saccharolobus caldissimus Strain HS-3T.</title>
        <authorList>
            <person name="Sakai H.D."/>
            <person name="Kurosawa N."/>
        </authorList>
    </citation>
    <scope>NUCLEOTIDE SEQUENCE [LARGE SCALE GENOMIC DNA]</scope>
    <source>
        <strain evidence="3 4">JCM32116</strain>
    </source>
</reference>
<dbReference type="InterPro" id="IPR020846">
    <property type="entry name" value="MFS_dom"/>
</dbReference>
<dbReference type="EMBL" id="AP025226">
    <property type="protein sequence ID" value="BDB98969.1"/>
    <property type="molecule type" value="Genomic_DNA"/>
</dbReference>
<dbReference type="Pfam" id="PF07690">
    <property type="entry name" value="MFS_1"/>
    <property type="match status" value="1"/>
</dbReference>
<feature type="transmembrane region" description="Helical" evidence="1">
    <location>
        <begin position="45"/>
        <end position="65"/>
    </location>
</feature>
<feature type="transmembrane region" description="Helical" evidence="1">
    <location>
        <begin position="319"/>
        <end position="338"/>
    </location>
</feature>
<feature type="transmembrane region" description="Helical" evidence="1">
    <location>
        <begin position="129"/>
        <end position="149"/>
    </location>
</feature>
<keyword evidence="1" id="KW-0812">Transmembrane</keyword>
<dbReference type="InterPro" id="IPR050327">
    <property type="entry name" value="Proton-linked_MCT"/>
</dbReference>
<feature type="transmembrane region" description="Helical" evidence="1">
    <location>
        <begin position="7"/>
        <end position="25"/>
    </location>
</feature>
<name>A0AAQ4CT38_9CREN</name>
<feature type="transmembrane region" description="Helical" evidence="1">
    <location>
        <begin position="155"/>
        <end position="179"/>
    </location>
</feature>
<feature type="domain" description="Major facilitator superfamily (MFS) profile" evidence="2">
    <location>
        <begin position="4"/>
        <end position="370"/>
    </location>
</feature>
<dbReference type="KEGG" id="scas:SACC_19860"/>
<feature type="transmembrane region" description="Helical" evidence="1">
    <location>
        <begin position="344"/>
        <end position="363"/>
    </location>
</feature>